<dbReference type="EMBL" id="BJNY01000008">
    <property type="protein sequence ID" value="GED06153.1"/>
    <property type="molecule type" value="Genomic_DNA"/>
</dbReference>
<dbReference type="Gene3D" id="1.10.10.10">
    <property type="entry name" value="Winged helix-like DNA-binding domain superfamily/Winged helix DNA-binding domain"/>
    <property type="match status" value="1"/>
</dbReference>
<evidence type="ECO:0000256" key="2">
    <source>
        <dbReference type="ARBA" id="ARBA00023125"/>
    </source>
</evidence>
<organism evidence="5 6">
    <name type="scientific">Glutamicibacter uratoxydans</name>
    <name type="common">Arthrobacter uratoxydans</name>
    <dbReference type="NCBI Taxonomy" id="43667"/>
    <lineage>
        <taxon>Bacteria</taxon>
        <taxon>Bacillati</taxon>
        <taxon>Actinomycetota</taxon>
        <taxon>Actinomycetes</taxon>
        <taxon>Micrococcales</taxon>
        <taxon>Micrococcaceae</taxon>
        <taxon>Glutamicibacter</taxon>
    </lineage>
</organism>
<dbReference type="InterPro" id="IPR016032">
    <property type="entry name" value="Sig_transdc_resp-reg_C-effctor"/>
</dbReference>
<keyword evidence="1" id="KW-0805">Transcription regulation</keyword>
<dbReference type="PANTHER" id="PTHR44688">
    <property type="entry name" value="DNA-BINDING TRANSCRIPTIONAL ACTIVATOR DEVR_DOSR"/>
    <property type="match status" value="1"/>
</dbReference>
<accession>A0A4Y4DNH7</accession>
<evidence type="ECO:0000313" key="5">
    <source>
        <dbReference type="EMBL" id="GED06153.1"/>
    </source>
</evidence>
<protein>
    <recommendedName>
        <fullName evidence="4">HTH luxR-type domain-containing protein</fullName>
    </recommendedName>
</protein>
<dbReference type="CDD" id="cd06170">
    <property type="entry name" value="LuxR_C_like"/>
    <property type="match status" value="1"/>
</dbReference>
<keyword evidence="3" id="KW-0804">Transcription</keyword>
<dbReference type="Pfam" id="PF00196">
    <property type="entry name" value="GerE"/>
    <property type="match status" value="1"/>
</dbReference>
<name>A0A4Y4DNH7_GLUUR</name>
<dbReference type="RefSeq" id="WP_141363905.1">
    <property type="nucleotide sequence ID" value="NZ_BAAAJL010000003.1"/>
</dbReference>
<dbReference type="GO" id="GO:0006355">
    <property type="term" value="P:regulation of DNA-templated transcription"/>
    <property type="evidence" value="ECO:0007669"/>
    <property type="project" value="InterPro"/>
</dbReference>
<dbReference type="OrthoDB" id="3178268at2"/>
<reference evidence="5 6" key="1">
    <citation type="submission" date="2019-06" db="EMBL/GenBank/DDBJ databases">
        <title>Whole genome shotgun sequence of Glutamicibacter uratoxydans NBRC 15515.</title>
        <authorList>
            <person name="Hosoyama A."/>
            <person name="Uohara A."/>
            <person name="Ohji S."/>
            <person name="Ichikawa N."/>
        </authorList>
    </citation>
    <scope>NUCLEOTIDE SEQUENCE [LARGE SCALE GENOMIC DNA]</scope>
    <source>
        <strain evidence="5 6">NBRC 15515</strain>
    </source>
</reference>
<keyword evidence="2" id="KW-0238">DNA-binding</keyword>
<dbReference type="SUPFAM" id="SSF46894">
    <property type="entry name" value="C-terminal effector domain of the bipartite response regulators"/>
    <property type="match status" value="1"/>
</dbReference>
<evidence type="ECO:0000313" key="6">
    <source>
        <dbReference type="Proteomes" id="UP000316612"/>
    </source>
</evidence>
<evidence type="ECO:0000256" key="3">
    <source>
        <dbReference type="ARBA" id="ARBA00023163"/>
    </source>
</evidence>
<dbReference type="PANTHER" id="PTHR44688:SF16">
    <property type="entry name" value="DNA-BINDING TRANSCRIPTIONAL ACTIVATOR DEVR_DOSR"/>
    <property type="match status" value="1"/>
</dbReference>
<dbReference type="InterPro" id="IPR000792">
    <property type="entry name" value="Tscrpt_reg_LuxR_C"/>
</dbReference>
<dbReference type="InterPro" id="IPR036388">
    <property type="entry name" value="WH-like_DNA-bd_sf"/>
</dbReference>
<proteinExistence type="predicted"/>
<sequence>MADGIAAAAAEEFLQLVRSKDAERIAEFAESHLWTLFNCAYPDLVAAVSALPGGVLASYPALQLLHPLIPSAARTTHRMESEQFQKYRGSKTIDPLLALSLQIISLRINGQISLAHHRALTLQEQLGRHPLASHSALESPLWFYHHLVGSTMFMAGNTAGALGEFASARQIGQSLESLDARYSSMAREALIHALRGSSTEAEKIIDQLRELPEPSEAFRQAASGSIDCAKALISLHRLDADLPAMVDALAPLDAVDVVWPALLLIRTRSALAKNQPHQALEAVSIAAAAHPLDPHSLAYDAAVSAQIEACLLLGSVEQAEQIAQEAKTAGAYTRVALIWLAVVQGKFKKARERSKALAAEIKLSPYHRVELQLLAAWSEYLQLGRVCEGTWNSVAPFFTTENRELLSLFPQQFHDQLKNAASSGERAEITRVLEGLELRKPISQVPRLTAAEARVLQQLATENSHSQMAETLGISPNTLKTQIRQVYRKLNATSRPEAVITGSRLGLVRE</sequence>
<dbReference type="SMART" id="SM00421">
    <property type="entry name" value="HTH_LUXR"/>
    <property type="match status" value="1"/>
</dbReference>
<dbReference type="GO" id="GO:0003677">
    <property type="term" value="F:DNA binding"/>
    <property type="evidence" value="ECO:0007669"/>
    <property type="project" value="UniProtKB-KW"/>
</dbReference>
<comment type="caution">
    <text evidence="5">The sequence shown here is derived from an EMBL/GenBank/DDBJ whole genome shotgun (WGS) entry which is preliminary data.</text>
</comment>
<evidence type="ECO:0000259" key="4">
    <source>
        <dbReference type="PROSITE" id="PS50043"/>
    </source>
</evidence>
<dbReference type="PROSITE" id="PS50043">
    <property type="entry name" value="HTH_LUXR_2"/>
    <property type="match status" value="1"/>
</dbReference>
<dbReference type="AlphaFoldDB" id="A0A4Y4DNH7"/>
<feature type="domain" description="HTH luxR-type" evidence="4">
    <location>
        <begin position="441"/>
        <end position="506"/>
    </location>
</feature>
<dbReference type="Proteomes" id="UP000316612">
    <property type="component" value="Unassembled WGS sequence"/>
</dbReference>
<gene>
    <name evidence="5" type="ORF">AUR04nite_16850</name>
</gene>
<keyword evidence="6" id="KW-1185">Reference proteome</keyword>
<evidence type="ECO:0000256" key="1">
    <source>
        <dbReference type="ARBA" id="ARBA00023015"/>
    </source>
</evidence>